<dbReference type="AlphaFoldDB" id="A0A388K7N2"/>
<dbReference type="Gramene" id="GBG66062">
    <property type="protein sequence ID" value="GBG66062"/>
    <property type="gene ID" value="CBR_g55405"/>
</dbReference>
<protein>
    <submittedName>
        <fullName evidence="1">Uncharacterized protein</fullName>
    </submittedName>
</protein>
<name>A0A388K7N2_CHABU</name>
<comment type="caution">
    <text evidence="1">The sequence shown here is derived from an EMBL/GenBank/DDBJ whole genome shotgun (WGS) entry which is preliminary data.</text>
</comment>
<evidence type="ECO:0000313" key="2">
    <source>
        <dbReference type="Proteomes" id="UP000265515"/>
    </source>
</evidence>
<evidence type="ECO:0000313" key="1">
    <source>
        <dbReference type="EMBL" id="GBG66062.1"/>
    </source>
</evidence>
<dbReference type="Proteomes" id="UP000265515">
    <property type="component" value="Unassembled WGS sequence"/>
</dbReference>
<gene>
    <name evidence="1" type="ORF">CBR_g55405</name>
</gene>
<accession>A0A388K7N2</accession>
<sequence length="284" mass="33168">MEGETHQEERLPVPPADYWAVEDKVRHSLGQCYDKRVLQVTPGAGEVVSNEKGKRFKVNGSLDAIKERWLKERTVIFIFQDESRNLSRAVKEDLVRAYEDGWFAKRLFRPEVTRGRIKFEGPNVISYVAKAVEVATWLVQKGSTQLSLKGKDYLVSFKPWMTKVELKDLRLKDAESNFWIVALRVTLDAMYYLSSAIEGLIKGVKHVHAPEMDRSWPKLMNLKIDMDPQARFRVEDTLTIESPKGELWKVEVATPYLDWCRKCRWYFHTEENCPRNATEDRSRR</sequence>
<organism evidence="1 2">
    <name type="scientific">Chara braunii</name>
    <name type="common">Braun's stonewort</name>
    <dbReference type="NCBI Taxonomy" id="69332"/>
    <lineage>
        <taxon>Eukaryota</taxon>
        <taxon>Viridiplantae</taxon>
        <taxon>Streptophyta</taxon>
        <taxon>Charophyceae</taxon>
        <taxon>Charales</taxon>
        <taxon>Characeae</taxon>
        <taxon>Chara</taxon>
    </lineage>
</organism>
<proteinExistence type="predicted"/>
<keyword evidence="2" id="KW-1185">Reference proteome</keyword>
<dbReference type="EMBL" id="BFEA01000069">
    <property type="protein sequence ID" value="GBG66062.1"/>
    <property type="molecule type" value="Genomic_DNA"/>
</dbReference>
<reference evidence="1 2" key="1">
    <citation type="journal article" date="2018" name="Cell">
        <title>The Chara Genome: Secondary Complexity and Implications for Plant Terrestrialization.</title>
        <authorList>
            <person name="Nishiyama T."/>
            <person name="Sakayama H."/>
            <person name="Vries J.D."/>
            <person name="Buschmann H."/>
            <person name="Saint-Marcoux D."/>
            <person name="Ullrich K.K."/>
            <person name="Haas F.B."/>
            <person name="Vanderstraeten L."/>
            <person name="Becker D."/>
            <person name="Lang D."/>
            <person name="Vosolsobe S."/>
            <person name="Rombauts S."/>
            <person name="Wilhelmsson P.K.I."/>
            <person name="Janitza P."/>
            <person name="Kern R."/>
            <person name="Heyl A."/>
            <person name="Rumpler F."/>
            <person name="Villalobos L.I.A.C."/>
            <person name="Clay J.M."/>
            <person name="Skokan R."/>
            <person name="Toyoda A."/>
            <person name="Suzuki Y."/>
            <person name="Kagoshima H."/>
            <person name="Schijlen E."/>
            <person name="Tajeshwar N."/>
            <person name="Catarino B."/>
            <person name="Hetherington A.J."/>
            <person name="Saltykova A."/>
            <person name="Bonnot C."/>
            <person name="Breuninger H."/>
            <person name="Symeonidi A."/>
            <person name="Radhakrishnan G.V."/>
            <person name="Van Nieuwerburgh F."/>
            <person name="Deforce D."/>
            <person name="Chang C."/>
            <person name="Karol K.G."/>
            <person name="Hedrich R."/>
            <person name="Ulvskov P."/>
            <person name="Glockner G."/>
            <person name="Delwiche C.F."/>
            <person name="Petrasek J."/>
            <person name="Van de Peer Y."/>
            <person name="Friml J."/>
            <person name="Beilby M."/>
            <person name="Dolan L."/>
            <person name="Kohara Y."/>
            <person name="Sugano S."/>
            <person name="Fujiyama A."/>
            <person name="Delaux P.-M."/>
            <person name="Quint M."/>
            <person name="TheiBen G."/>
            <person name="Hagemann M."/>
            <person name="Harholt J."/>
            <person name="Dunand C."/>
            <person name="Zachgo S."/>
            <person name="Langdale J."/>
            <person name="Maumus F."/>
            <person name="Straeten D.V.D."/>
            <person name="Gould S.B."/>
            <person name="Rensing S.A."/>
        </authorList>
    </citation>
    <scope>NUCLEOTIDE SEQUENCE [LARGE SCALE GENOMIC DNA]</scope>
    <source>
        <strain evidence="1 2">S276</strain>
    </source>
</reference>